<evidence type="ECO:0000313" key="3">
    <source>
        <dbReference type="EMBL" id="KAK9807572.1"/>
    </source>
</evidence>
<sequence>MAAGWLHAPSARARFRLAGPEAAFKAFWQQQRSLTRCASAHPDLPGEFLFKEFVSCEEAQALVALADAGPPPWKPSTFNGRHRGKAWGVQMDLGRRIVVAEAVPLPALLQTLAERMRTLPPLRSFYPNEANAIDYRKSLGHHLAPHVDDRKLSTGVIVTLSLLGTCLMTFQRDKGERHGVDVLLPPRALQVLTRDARYAYTHAIQPHNLLSERRISITFRQSPLRSV</sequence>
<dbReference type="PROSITE" id="PS51471">
    <property type="entry name" value="FE2OG_OXY"/>
    <property type="match status" value="1"/>
</dbReference>
<evidence type="ECO:0000256" key="1">
    <source>
        <dbReference type="ARBA" id="ARBA00007879"/>
    </source>
</evidence>
<dbReference type="EMBL" id="JALJOR010000012">
    <property type="protein sequence ID" value="KAK9807572.1"/>
    <property type="molecule type" value="Genomic_DNA"/>
</dbReference>
<dbReference type="AlphaFoldDB" id="A0AAW1PFJ1"/>
<keyword evidence="4" id="KW-1185">Reference proteome</keyword>
<feature type="domain" description="Fe2OG dioxygenase" evidence="2">
    <location>
        <begin position="117"/>
        <end position="223"/>
    </location>
</feature>
<dbReference type="Gene3D" id="2.60.120.590">
    <property type="entry name" value="Alpha-ketoglutarate-dependent dioxygenase AlkB-like"/>
    <property type="match status" value="1"/>
</dbReference>
<dbReference type="Proteomes" id="UP001489004">
    <property type="component" value="Unassembled WGS sequence"/>
</dbReference>
<protein>
    <recommendedName>
        <fullName evidence="2">Fe2OG dioxygenase domain-containing protein</fullName>
    </recommendedName>
</protein>
<proteinExistence type="inferred from homology"/>
<dbReference type="GO" id="GO:0032451">
    <property type="term" value="F:demethylase activity"/>
    <property type="evidence" value="ECO:0007669"/>
    <property type="project" value="TreeGrafter"/>
</dbReference>
<evidence type="ECO:0000313" key="4">
    <source>
        <dbReference type="Proteomes" id="UP001489004"/>
    </source>
</evidence>
<comment type="caution">
    <text evidence="3">The sequence shown here is derived from an EMBL/GenBank/DDBJ whole genome shotgun (WGS) entry which is preliminary data.</text>
</comment>
<evidence type="ECO:0000259" key="2">
    <source>
        <dbReference type="PROSITE" id="PS51471"/>
    </source>
</evidence>
<gene>
    <name evidence="3" type="ORF">WJX72_003107</name>
</gene>
<dbReference type="GO" id="GO:0016491">
    <property type="term" value="F:oxidoreductase activity"/>
    <property type="evidence" value="ECO:0007669"/>
    <property type="project" value="TreeGrafter"/>
</dbReference>
<dbReference type="InterPro" id="IPR027450">
    <property type="entry name" value="AlkB-like"/>
</dbReference>
<dbReference type="SUPFAM" id="SSF51197">
    <property type="entry name" value="Clavaminate synthase-like"/>
    <property type="match status" value="1"/>
</dbReference>
<accession>A0AAW1PFJ1</accession>
<name>A0AAW1PFJ1_9CHLO</name>
<dbReference type="InterPro" id="IPR037151">
    <property type="entry name" value="AlkB-like_sf"/>
</dbReference>
<organism evidence="3 4">
    <name type="scientific">[Myrmecia] bisecta</name>
    <dbReference type="NCBI Taxonomy" id="41462"/>
    <lineage>
        <taxon>Eukaryota</taxon>
        <taxon>Viridiplantae</taxon>
        <taxon>Chlorophyta</taxon>
        <taxon>core chlorophytes</taxon>
        <taxon>Trebouxiophyceae</taxon>
        <taxon>Trebouxiales</taxon>
        <taxon>Trebouxiaceae</taxon>
        <taxon>Myrmecia</taxon>
    </lineage>
</organism>
<dbReference type="GO" id="GO:0070988">
    <property type="term" value="P:demethylation"/>
    <property type="evidence" value="ECO:0007669"/>
    <property type="project" value="InterPro"/>
</dbReference>
<dbReference type="PANTHER" id="PTHR12463">
    <property type="entry name" value="OXYGENASE-RELATED"/>
    <property type="match status" value="1"/>
</dbReference>
<dbReference type="InterPro" id="IPR005123">
    <property type="entry name" value="Oxoglu/Fe-dep_dioxygenase_dom"/>
</dbReference>
<dbReference type="InterPro" id="IPR032857">
    <property type="entry name" value="ALKBH4"/>
</dbReference>
<dbReference type="Pfam" id="PF13532">
    <property type="entry name" value="2OG-FeII_Oxy_2"/>
    <property type="match status" value="1"/>
</dbReference>
<comment type="similarity">
    <text evidence="1">Belongs to the alkB family.</text>
</comment>
<reference evidence="3 4" key="1">
    <citation type="journal article" date="2024" name="Nat. Commun.">
        <title>Phylogenomics reveals the evolutionary origins of lichenization in chlorophyte algae.</title>
        <authorList>
            <person name="Puginier C."/>
            <person name="Libourel C."/>
            <person name="Otte J."/>
            <person name="Skaloud P."/>
            <person name="Haon M."/>
            <person name="Grisel S."/>
            <person name="Petersen M."/>
            <person name="Berrin J.G."/>
            <person name="Delaux P.M."/>
            <person name="Dal Grande F."/>
            <person name="Keller J."/>
        </authorList>
    </citation>
    <scope>NUCLEOTIDE SEQUENCE [LARGE SCALE GENOMIC DNA]</scope>
    <source>
        <strain evidence="3 4">SAG 2043</strain>
    </source>
</reference>
<dbReference type="PANTHER" id="PTHR12463:SF1">
    <property type="entry name" value="2-OXOGLUTARATE AND FE-DEPENDENT OXYGENASE FAMILY PROTEIN"/>
    <property type="match status" value="1"/>
</dbReference>